<dbReference type="AlphaFoldDB" id="A0AAW5CN46"/>
<sequence length="82" mass="9944">MNENGDENRVLNKKETMLASQKQDAMKVAFKDWIFKDRQRRERLVKVYNERFNSIRPREYDGSHLTFPGMNPEIELRPHQKH</sequence>
<name>A0AAW5CN46_9FIRM</name>
<comment type="caution">
    <text evidence="2">The sequence shown here is derived from an EMBL/GenBank/DDBJ whole genome shotgun (WGS) entry which is preliminary data.</text>
</comment>
<proteinExistence type="predicted"/>
<evidence type="ECO:0000313" key="2">
    <source>
        <dbReference type="EMBL" id="MCG5032502.1"/>
    </source>
</evidence>
<reference evidence="2" key="1">
    <citation type="submission" date="2022-01" db="EMBL/GenBank/DDBJ databases">
        <title>Collection of gut derived symbiotic bacterial strains cultured from healthy donors.</title>
        <authorList>
            <person name="Lin H."/>
            <person name="Kohout C."/>
            <person name="Waligurski E."/>
            <person name="Pamer E.G."/>
        </authorList>
    </citation>
    <scope>NUCLEOTIDE SEQUENCE</scope>
    <source>
        <strain evidence="2">DFI.1.11</strain>
    </source>
</reference>
<accession>A0AAW5CN46</accession>
<dbReference type="EMBL" id="JAKNDE010000002">
    <property type="protein sequence ID" value="MCG5032502.1"/>
    <property type="molecule type" value="Genomic_DNA"/>
</dbReference>
<organism evidence="2 3">
    <name type="scientific">Blautia massiliensis</name>
    <name type="common">ex Durand et al. 2017</name>
    <dbReference type="NCBI Taxonomy" id="1737424"/>
    <lineage>
        <taxon>Bacteria</taxon>
        <taxon>Bacillati</taxon>
        <taxon>Bacillota</taxon>
        <taxon>Clostridia</taxon>
        <taxon>Lachnospirales</taxon>
        <taxon>Lachnospiraceae</taxon>
        <taxon>Blautia</taxon>
    </lineage>
</organism>
<gene>
    <name evidence="2" type="ORF">L0P48_02575</name>
</gene>
<dbReference type="Proteomes" id="UP001200089">
    <property type="component" value="Unassembled WGS sequence"/>
</dbReference>
<protein>
    <submittedName>
        <fullName evidence="2">Uncharacterized protein</fullName>
    </submittedName>
</protein>
<evidence type="ECO:0000313" key="3">
    <source>
        <dbReference type="Proteomes" id="UP001200089"/>
    </source>
</evidence>
<evidence type="ECO:0000256" key="1">
    <source>
        <dbReference type="SAM" id="MobiDB-lite"/>
    </source>
</evidence>
<feature type="region of interest" description="Disordered" evidence="1">
    <location>
        <begin position="59"/>
        <end position="82"/>
    </location>
</feature>